<evidence type="ECO:0000313" key="4">
    <source>
        <dbReference type="Proteomes" id="UP000185984"/>
    </source>
</evidence>
<sequence length="113" mass="12023">MNLRILATTIFLSTASLVTPVKAQTPATAPTVPISNPVANACIQNQAETLPVPFSDVSPDHWAFKAVMTMYYCGAFRQAAPPSLFQQATPTQSQQSNPTEGTIEFTAPVAPNS</sequence>
<evidence type="ECO:0000256" key="2">
    <source>
        <dbReference type="SAM" id="SignalP"/>
    </source>
</evidence>
<reference evidence="3 4" key="1">
    <citation type="submission" date="2016-11" db="EMBL/GenBank/DDBJ databases">
        <title>Draft Genome Sequences of Nine Cyanobacterial Strains from Diverse Habitats.</title>
        <authorList>
            <person name="Zhu T."/>
            <person name="Hou S."/>
            <person name="Lu X."/>
            <person name="Hess W.R."/>
        </authorList>
    </citation>
    <scope>NUCLEOTIDE SEQUENCE [LARGE SCALE GENOMIC DNA]</scope>
    <source>
        <strain evidence="3 4">5.2 s.c.1</strain>
    </source>
</reference>
<organism evidence="3 4">
    <name type="scientific">Chroogloeocystis siderophila 5.2 s.c.1</name>
    <dbReference type="NCBI Taxonomy" id="247279"/>
    <lineage>
        <taxon>Bacteria</taxon>
        <taxon>Bacillati</taxon>
        <taxon>Cyanobacteriota</taxon>
        <taxon>Cyanophyceae</taxon>
        <taxon>Oscillatoriophycideae</taxon>
        <taxon>Chroococcales</taxon>
        <taxon>Chroococcaceae</taxon>
        <taxon>Chroogloeocystis</taxon>
    </lineage>
</organism>
<keyword evidence="4" id="KW-1185">Reference proteome</keyword>
<evidence type="ECO:0000256" key="1">
    <source>
        <dbReference type="SAM" id="MobiDB-lite"/>
    </source>
</evidence>
<evidence type="ECO:0000313" key="3">
    <source>
        <dbReference type="EMBL" id="OKH27643.1"/>
    </source>
</evidence>
<comment type="caution">
    <text evidence="3">The sequence shown here is derived from an EMBL/GenBank/DDBJ whole genome shotgun (WGS) entry which is preliminary data.</text>
</comment>
<accession>A0A1U7HVS2</accession>
<proteinExistence type="predicted"/>
<feature type="compositionally biased region" description="Polar residues" evidence="1">
    <location>
        <begin position="84"/>
        <end position="100"/>
    </location>
</feature>
<feature type="chain" id="PRO_5013092389" evidence="2">
    <location>
        <begin position="24"/>
        <end position="113"/>
    </location>
</feature>
<dbReference type="RefSeq" id="WP_073548742.1">
    <property type="nucleotide sequence ID" value="NZ_CAWMVK010000039.1"/>
</dbReference>
<feature type="signal peptide" evidence="2">
    <location>
        <begin position="1"/>
        <end position="23"/>
    </location>
</feature>
<keyword evidence="2" id="KW-0732">Signal</keyword>
<feature type="region of interest" description="Disordered" evidence="1">
    <location>
        <begin position="84"/>
        <end position="113"/>
    </location>
</feature>
<dbReference type="AlphaFoldDB" id="A0A1U7HVS2"/>
<gene>
    <name evidence="3" type="ORF">NIES1031_06880</name>
</gene>
<name>A0A1U7HVS2_9CHRO</name>
<protein>
    <submittedName>
        <fullName evidence="3">S-layer protein</fullName>
    </submittedName>
</protein>
<dbReference type="Proteomes" id="UP000185984">
    <property type="component" value="Unassembled WGS sequence"/>
</dbReference>
<dbReference type="OrthoDB" id="5195105at2"/>
<dbReference type="EMBL" id="MRCC01000005">
    <property type="protein sequence ID" value="OKH27643.1"/>
    <property type="molecule type" value="Genomic_DNA"/>
</dbReference>